<dbReference type="SUPFAM" id="SSF46785">
    <property type="entry name" value="Winged helix' DNA-binding domain"/>
    <property type="match status" value="1"/>
</dbReference>
<evidence type="ECO:0000313" key="3">
    <source>
        <dbReference type="EMBL" id="SAL35317.1"/>
    </source>
</evidence>
<dbReference type="InterPro" id="IPR036390">
    <property type="entry name" value="WH_DNA-bd_sf"/>
</dbReference>
<accession>A0A158GTY0</accession>
<feature type="compositionally biased region" description="Polar residues" evidence="1">
    <location>
        <begin position="17"/>
        <end position="27"/>
    </location>
</feature>
<proteinExistence type="predicted"/>
<dbReference type="InterPro" id="IPR039422">
    <property type="entry name" value="MarR/SlyA-like"/>
</dbReference>
<dbReference type="GO" id="GO:0003700">
    <property type="term" value="F:DNA-binding transcription factor activity"/>
    <property type="evidence" value="ECO:0007669"/>
    <property type="project" value="InterPro"/>
</dbReference>
<feature type="region of interest" description="Disordered" evidence="1">
    <location>
        <begin position="1"/>
        <end position="28"/>
    </location>
</feature>
<dbReference type="GO" id="GO:0006950">
    <property type="term" value="P:response to stress"/>
    <property type="evidence" value="ECO:0007669"/>
    <property type="project" value="TreeGrafter"/>
</dbReference>
<evidence type="ECO:0000256" key="1">
    <source>
        <dbReference type="SAM" id="MobiDB-lite"/>
    </source>
</evidence>
<gene>
    <name evidence="3" type="ORF">AWB70_02478</name>
</gene>
<dbReference type="EMBL" id="FCNY02000005">
    <property type="protein sequence ID" value="SAL35317.1"/>
    <property type="molecule type" value="Genomic_DNA"/>
</dbReference>
<evidence type="ECO:0000313" key="4">
    <source>
        <dbReference type="Proteomes" id="UP000054740"/>
    </source>
</evidence>
<dbReference type="PANTHER" id="PTHR33164:SF43">
    <property type="entry name" value="HTH-TYPE TRANSCRIPTIONAL REPRESSOR YETL"/>
    <property type="match status" value="1"/>
</dbReference>
<protein>
    <submittedName>
        <fullName evidence="3">MarR family transcriptional regulator</fullName>
    </submittedName>
</protein>
<dbReference type="InterPro" id="IPR036388">
    <property type="entry name" value="WH-like_DNA-bd_sf"/>
</dbReference>
<dbReference type="SMART" id="SM00347">
    <property type="entry name" value="HTH_MARR"/>
    <property type="match status" value="1"/>
</dbReference>
<reference evidence="4" key="1">
    <citation type="submission" date="2016-01" db="EMBL/GenBank/DDBJ databases">
        <authorList>
            <person name="Peeters C."/>
        </authorList>
    </citation>
    <scope>NUCLEOTIDE SEQUENCE [LARGE SCALE GENOMIC DNA]</scope>
</reference>
<dbReference type="PROSITE" id="PS50995">
    <property type="entry name" value="HTH_MARR_2"/>
    <property type="match status" value="1"/>
</dbReference>
<dbReference type="Gene3D" id="1.10.10.10">
    <property type="entry name" value="Winged helix-like DNA-binding domain superfamily/Winged helix DNA-binding domain"/>
    <property type="match status" value="1"/>
</dbReference>
<keyword evidence="4" id="KW-1185">Reference proteome</keyword>
<dbReference type="InterPro" id="IPR000835">
    <property type="entry name" value="HTH_MarR-typ"/>
</dbReference>
<dbReference type="Pfam" id="PF12802">
    <property type="entry name" value="MarR_2"/>
    <property type="match status" value="1"/>
</dbReference>
<feature type="domain" description="HTH marR-type" evidence="2">
    <location>
        <begin position="37"/>
        <end position="156"/>
    </location>
</feature>
<name>A0A158GTY0_CABCO</name>
<evidence type="ECO:0000259" key="2">
    <source>
        <dbReference type="PROSITE" id="PS50995"/>
    </source>
</evidence>
<dbReference type="AlphaFoldDB" id="A0A158GTY0"/>
<dbReference type="Proteomes" id="UP000054740">
    <property type="component" value="Unassembled WGS sequence"/>
</dbReference>
<sequence>MRELGMIRQYNLEPGSPMSSHAKQKTSLPDKQDLEAMSIFRYELRKFLRVSEEIANAAGITTLQYQLLLHIRGFPERQWATVGELAERLQAAPNGTAALVSRCETAGLVTRKADRTDRRQVQVHLTAKGERCLLRLAAEHKAHYGSFGWVFGARDE</sequence>
<dbReference type="PANTHER" id="PTHR33164">
    <property type="entry name" value="TRANSCRIPTIONAL REGULATOR, MARR FAMILY"/>
    <property type="match status" value="1"/>
</dbReference>
<organism evidence="3 4">
    <name type="scientific">Caballeronia cordobensis</name>
    <name type="common">Burkholderia cordobensis</name>
    <dbReference type="NCBI Taxonomy" id="1353886"/>
    <lineage>
        <taxon>Bacteria</taxon>
        <taxon>Pseudomonadati</taxon>
        <taxon>Pseudomonadota</taxon>
        <taxon>Betaproteobacteria</taxon>
        <taxon>Burkholderiales</taxon>
        <taxon>Burkholderiaceae</taxon>
        <taxon>Caballeronia</taxon>
    </lineage>
</organism>